<dbReference type="Gene3D" id="1.10.287.130">
    <property type="match status" value="1"/>
</dbReference>
<dbReference type="Pfam" id="PF16927">
    <property type="entry name" value="HisKA_7TM"/>
    <property type="match status" value="1"/>
</dbReference>
<dbReference type="Proteomes" id="UP000434101">
    <property type="component" value="Unassembled WGS sequence"/>
</dbReference>
<feature type="domain" description="Histidine kinase" evidence="8">
    <location>
        <begin position="482"/>
        <end position="692"/>
    </location>
</feature>
<dbReference type="NCBIfam" id="TIGR00229">
    <property type="entry name" value="sensory_box"/>
    <property type="match status" value="1"/>
</dbReference>
<evidence type="ECO:0000256" key="2">
    <source>
        <dbReference type="ARBA" id="ARBA00012438"/>
    </source>
</evidence>
<dbReference type="RefSeq" id="WP_160065890.1">
    <property type="nucleotide sequence ID" value="NZ_WUYX01000041.1"/>
</dbReference>
<evidence type="ECO:0000256" key="6">
    <source>
        <dbReference type="SAM" id="MobiDB-lite"/>
    </source>
</evidence>
<dbReference type="InterPro" id="IPR003661">
    <property type="entry name" value="HisK_dim/P_dom"/>
</dbReference>
<keyword evidence="7" id="KW-0472">Membrane</keyword>
<dbReference type="InterPro" id="IPR036097">
    <property type="entry name" value="HisK_dim/P_sf"/>
</dbReference>
<evidence type="ECO:0000259" key="8">
    <source>
        <dbReference type="PROSITE" id="PS50109"/>
    </source>
</evidence>
<dbReference type="InterPro" id="IPR031621">
    <property type="entry name" value="HisKA_7TM"/>
</dbReference>
<evidence type="ECO:0000256" key="5">
    <source>
        <dbReference type="ARBA" id="ARBA00023012"/>
    </source>
</evidence>
<dbReference type="AlphaFoldDB" id="A0A6B0VQJ8"/>
<dbReference type="PANTHER" id="PTHR43711">
    <property type="entry name" value="TWO-COMPONENT HISTIDINE KINASE"/>
    <property type="match status" value="1"/>
</dbReference>
<dbReference type="PROSITE" id="PS50112">
    <property type="entry name" value="PAS"/>
    <property type="match status" value="1"/>
</dbReference>
<keyword evidence="3" id="KW-0808">Transferase</keyword>
<dbReference type="InterPro" id="IPR003594">
    <property type="entry name" value="HATPase_dom"/>
</dbReference>
<dbReference type="CDD" id="cd00130">
    <property type="entry name" value="PAS"/>
    <property type="match status" value="1"/>
</dbReference>
<dbReference type="SUPFAM" id="SSF47384">
    <property type="entry name" value="Homodimeric domain of signal transducing histidine kinase"/>
    <property type="match status" value="1"/>
</dbReference>
<keyword evidence="7" id="KW-0812">Transmembrane</keyword>
<dbReference type="OrthoDB" id="8127at2157"/>
<dbReference type="PROSITE" id="PS50113">
    <property type="entry name" value="PAC"/>
    <property type="match status" value="1"/>
</dbReference>
<feature type="region of interest" description="Disordered" evidence="6">
    <location>
        <begin position="683"/>
        <end position="707"/>
    </location>
</feature>
<evidence type="ECO:0000256" key="7">
    <source>
        <dbReference type="SAM" id="Phobius"/>
    </source>
</evidence>
<dbReference type="EC" id="2.7.13.3" evidence="2"/>
<accession>A0A6B0VQJ8</accession>
<keyword evidence="7" id="KW-1133">Transmembrane helix</keyword>
<dbReference type="InterPro" id="IPR036890">
    <property type="entry name" value="HATPase_C_sf"/>
</dbReference>
<dbReference type="SUPFAM" id="SSF55874">
    <property type="entry name" value="ATPase domain of HSP90 chaperone/DNA topoisomerase II/histidine kinase"/>
    <property type="match status" value="1"/>
</dbReference>
<evidence type="ECO:0000256" key="4">
    <source>
        <dbReference type="ARBA" id="ARBA00022777"/>
    </source>
</evidence>
<dbReference type="InterPro" id="IPR005467">
    <property type="entry name" value="His_kinase_dom"/>
</dbReference>
<dbReference type="SMART" id="SM00388">
    <property type="entry name" value="HisKA"/>
    <property type="match status" value="1"/>
</dbReference>
<reference evidence="11 12" key="1">
    <citation type="submission" date="2020-01" db="EMBL/GenBank/DDBJ databases">
        <title>Natronorubrum sp. JWXQ-INN 674 isolated from Inner Mongolia Autonomous Region of China.</title>
        <authorList>
            <person name="Xue Q."/>
        </authorList>
    </citation>
    <scope>NUCLEOTIDE SEQUENCE [LARGE SCALE GENOMIC DNA]</scope>
    <source>
        <strain evidence="11 12">JWXQ-INN-674</strain>
    </source>
</reference>
<dbReference type="SUPFAM" id="SSF55785">
    <property type="entry name" value="PYP-like sensor domain (PAS domain)"/>
    <property type="match status" value="2"/>
</dbReference>
<dbReference type="Pfam" id="PF02518">
    <property type="entry name" value="HATPase_c"/>
    <property type="match status" value="1"/>
</dbReference>
<dbReference type="InterPro" id="IPR000700">
    <property type="entry name" value="PAS-assoc_C"/>
</dbReference>
<comment type="caution">
    <text evidence="11">The sequence shown here is derived from an EMBL/GenBank/DDBJ whole genome shotgun (WGS) entry which is preliminary data.</text>
</comment>
<sequence>MSWQYTTQIVPYIGVLLLAMVVSATLVVYTVVWRTDALDDSSVRAFVGLNAGCAIWSGAYTLQLLSVDLLTKRFWLGLAFVGSILVVVSLFAFAVAYSDNERWLTRRTLLAVTFVPVVGFVLHATQYRNLYEQPLETTVVDGLVVLERTLGPAAVVTVLFMYGLVVVAAGFLLKTVYDSQRVYRVQSIAVLIAILVPFVPNIVWALGLGPMGNLDLTPVAFTVSGVVFAVAIYRHHLLDIAPVARTAVVEDMHDGFLVIDETNRIRDANAAVRSMRGTDSIIGRDVTAVFPDIASLVGDDASTEQTEIVVDGEGGRRLFDVQVQRLSTADEIRLLLLRDVTKQHAVEQRYQSFIENASDLITMVDERGIIRYQSPSSATVLGFESAELEGQSAFELVHPDDRAALLEQFRSGLDAEVAVDRAEYRLRTADGEWRDVETIGSNLLEDPFVEGIVLNTRDITDRKQREREIRRSNDQLEQFADVVSHDLRNPLNVAQGYLELASDDVDSAYHDDIEHAHDRMAAIIEDVLRLAREGQPIDDTEAVDLTRAVDRAWMNVDTGEATRSVASERPIDADEERLVRLLENLFRNSVEHGSTSQSDPDDATAAAERGIDPVHVRVGTTPEGFFVEDDGPGIPVDKRERVLEYGVTTSSSGTGFGLAIVDGIAEGHGWTLRITESADGGARFEFDTEGTAETPPPNQDTTAVDEA</sequence>
<dbReference type="GO" id="GO:0006355">
    <property type="term" value="P:regulation of DNA-templated transcription"/>
    <property type="evidence" value="ECO:0007669"/>
    <property type="project" value="InterPro"/>
</dbReference>
<dbReference type="Pfam" id="PF13188">
    <property type="entry name" value="PAS_8"/>
    <property type="match status" value="1"/>
</dbReference>
<evidence type="ECO:0000313" key="12">
    <source>
        <dbReference type="Proteomes" id="UP000434101"/>
    </source>
</evidence>
<proteinExistence type="predicted"/>
<dbReference type="GO" id="GO:0000155">
    <property type="term" value="F:phosphorelay sensor kinase activity"/>
    <property type="evidence" value="ECO:0007669"/>
    <property type="project" value="InterPro"/>
</dbReference>
<keyword evidence="5" id="KW-0902">Two-component regulatory system</keyword>
<feature type="domain" description="PAS" evidence="9">
    <location>
        <begin position="346"/>
        <end position="416"/>
    </location>
</feature>
<evidence type="ECO:0000259" key="9">
    <source>
        <dbReference type="PROSITE" id="PS50112"/>
    </source>
</evidence>
<dbReference type="SMART" id="SM00091">
    <property type="entry name" value="PAS"/>
    <property type="match status" value="2"/>
</dbReference>
<feature type="transmembrane region" description="Helical" evidence="7">
    <location>
        <begin position="74"/>
        <end position="97"/>
    </location>
</feature>
<feature type="transmembrane region" description="Helical" evidence="7">
    <location>
        <begin position="45"/>
        <end position="62"/>
    </location>
</feature>
<gene>
    <name evidence="11" type="ORF">GS429_13485</name>
</gene>
<feature type="domain" description="PAC" evidence="10">
    <location>
        <begin position="420"/>
        <end position="471"/>
    </location>
</feature>
<evidence type="ECO:0000256" key="3">
    <source>
        <dbReference type="ARBA" id="ARBA00022679"/>
    </source>
</evidence>
<feature type="transmembrane region" description="Helical" evidence="7">
    <location>
        <begin position="12"/>
        <end position="33"/>
    </location>
</feature>
<comment type="catalytic activity">
    <reaction evidence="1">
        <text>ATP + protein L-histidine = ADP + protein N-phospho-L-histidine.</text>
        <dbReference type="EC" id="2.7.13.3"/>
    </reaction>
</comment>
<dbReference type="InterPro" id="IPR035965">
    <property type="entry name" value="PAS-like_dom_sf"/>
</dbReference>
<keyword evidence="12" id="KW-1185">Reference proteome</keyword>
<dbReference type="Gene3D" id="3.30.450.20">
    <property type="entry name" value="PAS domain"/>
    <property type="match status" value="2"/>
</dbReference>
<keyword evidence="4" id="KW-0418">Kinase</keyword>
<name>A0A6B0VQJ8_9EURY</name>
<dbReference type="InterPro" id="IPR050736">
    <property type="entry name" value="Sensor_HK_Regulatory"/>
</dbReference>
<evidence type="ECO:0000313" key="11">
    <source>
        <dbReference type="EMBL" id="MXV63062.1"/>
    </source>
</evidence>
<organism evidence="11 12">
    <name type="scientific">Natronorubrum halalkaliphilum</name>
    <dbReference type="NCBI Taxonomy" id="2691917"/>
    <lineage>
        <taxon>Archaea</taxon>
        <taxon>Methanobacteriati</taxon>
        <taxon>Methanobacteriota</taxon>
        <taxon>Stenosarchaea group</taxon>
        <taxon>Halobacteria</taxon>
        <taxon>Halobacteriales</taxon>
        <taxon>Natrialbaceae</taxon>
        <taxon>Natronorubrum</taxon>
    </lineage>
</organism>
<dbReference type="InterPro" id="IPR000014">
    <property type="entry name" value="PAS"/>
</dbReference>
<dbReference type="PANTHER" id="PTHR43711:SF1">
    <property type="entry name" value="HISTIDINE KINASE 1"/>
    <property type="match status" value="1"/>
</dbReference>
<evidence type="ECO:0000259" key="10">
    <source>
        <dbReference type="PROSITE" id="PS50113"/>
    </source>
</evidence>
<dbReference type="Pfam" id="PF00989">
    <property type="entry name" value="PAS"/>
    <property type="match status" value="1"/>
</dbReference>
<dbReference type="CDD" id="cd00082">
    <property type="entry name" value="HisKA"/>
    <property type="match status" value="1"/>
</dbReference>
<dbReference type="SMART" id="SM00387">
    <property type="entry name" value="HATPase_c"/>
    <property type="match status" value="1"/>
</dbReference>
<feature type="transmembrane region" description="Helical" evidence="7">
    <location>
        <begin position="109"/>
        <end position="130"/>
    </location>
</feature>
<dbReference type="Gene3D" id="3.30.565.10">
    <property type="entry name" value="Histidine kinase-like ATPase, C-terminal domain"/>
    <property type="match status" value="1"/>
</dbReference>
<feature type="transmembrane region" description="Helical" evidence="7">
    <location>
        <begin position="150"/>
        <end position="173"/>
    </location>
</feature>
<evidence type="ECO:0000256" key="1">
    <source>
        <dbReference type="ARBA" id="ARBA00000085"/>
    </source>
</evidence>
<dbReference type="EMBL" id="WUYX01000041">
    <property type="protein sequence ID" value="MXV63062.1"/>
    <property type="molecule type" value="Genomic_DNA"/>
</dbReference>
<dbReference type="PROSITE" id="PS50109">
    <property type="entry name" value="HIS_KIN"/>
    <property type="match status" value="1"/>
</dbReference>
<dbReference type="Pfam" id="PF00512">
    <property type="entry name" value="HisKA"/>
    <property type="match status" value="1"/>
</dbReference>
<dbReference type="CDD" id="cd00075">
    <property type="entry name" value="HATPase"/>
    <property type="match status" value="1"/>
</dbReference>
<dbReference type="InterPro" id="IPR013767">
    <property type="entry name" value="PAS_fold"/>
</dbReference>
<feature type="transmembrane region" description="Helical" evidence="7">
    <location>
        <begin position="185"/>
        <end position="204"/>
    </location>
</feature>
<protein>
    <recommendedName>
        <fullName evidence="2">histidine kinase</fullName>
        <ecNumber evidence="2">2.7.13.3</ecNumber>
    </recommendedName>
</protein>